<gene>
    <name evidence="1" type="ORF">T265_03759</name>
</gene>
<protein>
    <submittedName>
        <fullName evidence="1">Uncharacterized protein</fullName>
    </submittedName>
</protein>
<organism evidence="1 2">
    <name type="scientific">Opisthorchis viverrini</name>
    <name type="common">Southeast Asian liver fluke</name>
    <dbReference type="NCBI Taxonomy" id="6198"/>
    <lineage>
        <taxon>Eukaryota</taxon>
        <taxon>Metazoa</taxon>
        <taxon>Spiralia</taxon>
        <taxon>Lophotrochozoa</taxon>
        <taxon>Platyhelminthes</taxon>
        <taxon>Trematoda</taxon>
        <taxon>Digenea</taxon>
        <taxon>Opisthorchiida</taxon>
        <taxon>Opisthorchiata</taxon>
        <taxon>Opisthorchiidae</taxon>
        <taxon>Opisthorchis</taxon>
    </lineage>
</organism>
<sequence length="103" mass="11659">MLVLVNYKFTVPTPSWTIETLYVKRHVNSVGTFSLFPIDVLIDNTVKASQAPANYLLQMPQNAKSANRIFGCATGTFIAECLQQKKLRWLGHVLRMANHRLPN</sequence>
<proteinExistence type="predicted"/>
<dbReference type="AlphaFoldDB" id="A0A075AHC6"/>
<evidence type="ECO:0000313" key="1">
    <source>
        <dbReference type="EMBL" id="KER29649.1"/>
    </source>
</evidence>
<dbReference type="KEGG" id="ovi:T265_03759"/>
<keyword evidence="2" id="KW-1185">Reference proteome</keyword>
<dbReference type="Proteomes" id="UP000054324">
    <property type="component" value="Unassembled WGS sequence"/>
</dbReference>
<evidence type="ECO:0000313" key="2">
    <source>
        <dbReference type="Proteomes" id="UP000054324"/>
    </source>
</evidence>
<dbReference type="EMBL" id="KL596674">
    <property type="protein sequence ID" value="KER29649.1"/>
    <property type="molecule type" value="Genomic_DNA"/>
</dbReference>
<reference evidence="1 2" key="1">
    <citation type="submission" date="2013-11" db="EMBL/GenBank/DDBJ databases">
        <title>Opisthorchis viverrini - life in the bile duct.</title>
        <authorList>
            <person name="Young N.D."/>
            <person name="Nagarajan N."/>
            <person name="Lin S.J."/>
            <person name="Korhonen P.K."/>
            <person name="Jex A.R."/>
            <person name="Hall R.S."/>
            <person name="Safavi-Hemami H."/>
            <person name="Kaewkong W."/>
            <person name="Bertrand D."/>
            <person name="Gao S."/>
            <person name="Seet Q."/>
            <person name="Wongkham S."/>
            <person name="Teh B.T."/>
            <person name="Wongkham C."/>
            <person name="Intapan P.M."/>
            <person name="Maleewong W."/>
            <person name="Yang X."/>
            <person name="Hu M."/>
            <person name="Wang Z."/>
            <person name="Hofmann A."/>
            <person name="Sternberg P.W."/>
            <person name="Tan P."/>
            <person name="Wang J."/>
            <person name="Gasser R.B."/>
        </authorList>
    </citation>
    <scope>NUCLEOTIDE SEQUENCE [LARGE SCALE GENOMIC DNA]</scope>
</reference>
<name>A0A075AHC6_OPIVI</name>
<dbReference type="GeneID" id="20317946"/>
<dbReference type="OrthoDB" id="425014at2759"/>
<dbReference type="RefSeq" id="XP_009166576.1">
    <property type="nucleotide sequence ID" value="XM_009168312.1"/>
</dbReference>
<dbReference type="CTD" id="20317946"/>
<accession>A0A075AHC6</accession>